<dbReference type="EMBL" id="ABEU02000018">
    <property type="protein sequence ID" value="PNR34846.1"/>
    <property type="molecule type" value="Genomic_DNA"/>
</dbReference>
<dbReference type="Gramene" id="Pp3c18_4970V3.1">
    <property type="protein sequence ID" value="PAC:32983424.CDS.1"/>
    <property type="gene ID" value="Pp3c18_4970"/>
</dbReference>
<dbReference type="Proteomes" id="UP000006727">
    <property type="component" value="Chromosome 18"/>
</dbReference>
<gene>
    <name evidence="1" type="ORF">PHYPA_022744</name>
</gene>
<reference evidence="2" key="3">
    <citation type="submission" date="2020-12" db="UniProtKB">
        <authorList>
            <consortium name="EnsemblPlants"/>
        </authorList>
    </citation>
    <scope>IDENTIFICATION</scope>
</reference>
<reference evidence="1 3" key="1">
    <citation type="journal article" date="2008" name="Science">
        <title>The Physcomitrella genome reveals evolutionary insights into the conquest of land by plants.</title>
        <authorList>
            <person name="Rensing S."/>
            <person name="Lang D."/>
            <person name="Zimmer A."/>
            <person name="Terry A."/>
            <person name="Salamov A."/>
            <person name="Shapiro H."/>
            <person name="Nishiyama T."/>
            <person name="Perroud P.-F."/>
            <person name="Lindquist E."/>
            <person name="Kamisugi Y."/>
            <person name="Tanahashi T."/>
            <person name="Sakakibara K."/>
            <person name="Fujita T."/>
            <person name="Oishi K."/>
            <person name="Shin-I T."/>
            <person name="Kuroki Y."/>
            <person name="Toyoda A."/>
            <person name="Suzuki Y."/>
            <person name="Hashimoto A."/>
            <person name="Yamaguchi K."/>
            <person name="Sugano A."/>
            <person name="Kohara Y."/>
            <person name="Fujiyama A."/>
            <person name="Anterola A."/>
            <person name="Aoki S."/>
            <person name="Ashton N."/>
            <person name="Barbazuk W.B."/>
            <person name="Barker E."/>
            <person name="Bennetzen J."/>
            <person name="Bezanilla M."/>
            <person name="Blankenship R."/>
            <person name="Cho S.H."/>
            <person name="Dutcher S."/>
            <person name="Estelle M."/>
            <person name="Fawcett J.A."/>
            <person name="Gundlach H."/>
            <person name="Hanada K."/>
            <person name="Heyl A."/>
            <person name="Hicks K.A."/>
            <person name="Hugh J."/>
            <person name="Lohr M."/>
            <person name="Mayer K."/>
            <person name="Melkozernov A."/>
            <person name="Murata T."/>
            <person name="Nelson D."/>
            <person name="Pils B."/>
            <person name="Prigge M."/>
            <person name="Reiss B."/>
            <person name="Renner T."/>
            <person name="Rombauts S."/>
            <person name="Rushton P."/>
            <person name="Sanderfoot A."/>
            <person name="Schween G."/>
            <person name="Shiu S.-H."/>
            <person name="Stueber K."/>
            <person name="Theodoulou F.L."/>
            <person name="Tu H."/>
            <person name="Van de Peer Y."/>
            <person name="Verrier P.J."/>
            <person name="Waters E."/>
            <person name="Wood A."/>
            <person name="Yang L."/>
            <person name="Cove D."/>
            <person name="Cuming A."/>
            <person name="Hasebe M."/>
            <person name="Lucas S."/>
            <person name="Mishler D.B."/>
            <person name="Reski R."/>
            <person name="Grigoriev I."/>
            <person name="Quatrano R.S."/>
            <person name="Boore J.L."/>
        </authorList>
    </citation>
    <scope>NUCLEOTIDE SEQUENCE [LARGE SCALE GENOMIC DNA]</scope>
    <source>
        <strain evidence="2 3">cv. Gransden 2004</strain>
    </source>
</reference>
<dbReference type="InParanoid" id="A0A2K1IZZ4"/>
<evidence type="ECO:0000313" key="3">
    <source>
        <dbReference type="Proteomes" id="UP000006727"/>
    </source>
</evidence>
<reference evidence="1 3" key="2">
    <citation type="journal article" date="2018" name="Plant J.">
        <title>The Physcomitrella patens chromosome-scale assembly reveals moss genome structure and evolution.</title>
        <authorList>
            <person name="Lang D."/>
            <person name="Ullrich K.K."/>
            <person name="Murat F."/>
            <person name="Fuchs J."/>
            <person name="Jenkins J."/>
            <person name="Haas F.B."/>
            <person name="Piednoel M."/>
            <person name="Gundlach H."/>
            <person name="Van Bel M."/>
            <person name="Meyberg R."/>
            <person name="Vives C."/>
            <person name="Morata J."/>
            <person name="Symeonidi A."/>
            <person name="Hiss M."/>
            <person name="Muchero W."/>
            <person name="Kamisugi Y."/>
            <person name="Saleh O."/>
            <person name="Blanc G."/>
            <person name="Decker E.L."/>
            <person name="van Gessel N."/>
            <person name="Grimwood J."/>
            <person name="Hayes R.D."/>
            <person name="Graham S.W."/>
            <person name="Gunter L.E."/>
            <person name="McDaniel S.F."/>
            <person name="Hoernstein S.N.W."/>
            <person name="Larsson A."/>
            <person name="Li F.W."/>
            <person name="Perroud P.F."/>
            <person name="Phillips J."/>
            <person name="Ranjan P."/>
            <person name="Rokshar D.S."/>
            <person name="Rothfels C.J."/>
            <person name="Schneider L."/>
            <person name="Shu S."/>
            <person name="Stevenson D.W."/>
            <person name="Thummler F."/>
            <person name="Tillich M."/>
            <person name="Villarreal Aguilar J.C."/>
            <person name="Widiez T."/>
            <person name="Wong G.K."/>
            <person name="Wymore A."/>
            <person name="Zhang Y."/>
            <person name="Zimmer A.D."/>
            <person name="Quatrano R.S."/>
            <person name="Mayer K.F.X."/>
            <person name="Goodstein D."/>
            <person name="Casacuberta J.M."/>
            <person name="Vandepoele K."/>
            <person name="Reski R."/>
            <person name="Cuming A.C."/>
            <person name="Tuskan G.A."/>
            <person name="Maumus F."/>
            <person name="Salse J."/>
            <person name="Schmutz J."/>
            <person name="Rensing S.A."/>
        </authorList>
    </citation>
    <scope>NUCLEOTIDE SEQUENCE [LARGE SCALE GENOMIC DNA]</scope>
    <source>
        <strain evidence="2 3">cv. Gransden 2004</strain>
    </source>
</reference>
<dbReference type="AlphaFoldDB" id="A0A2K1IZZ4"/>
<protein>
    <submittedName>
        <fullName evidence="1 2">Uncharacterized protein</fullName>
    </submittedName>
</protein>
<proteinExistence type="predicted"/>
<keyword evidence="3" id="KW-1185">Reference proteome</keyword>
<organism evidence="1">
    <name type="scientific">Physcomitrium patens</name>
    <name type="common">Spreading-leaved earth moss</name>
    <name type="synonym">Physcomitrella patens</name>
    <dbReference type="NCBI Taxonomy" id="3218"/>
    <lineage>
        <taxon>Eukaryota</taxon>
        <taxon>Viridiplantae</taxon>
        <taxon>Streptophyta</taxon>
        <taxon>Embryophyta</taxon>
        <taxon>Bryophyta</taxon>
        <taxon>Bryophytina</taxon>
        <taxon>Bryopsida</taxon>
        <taxon>Funariidae</taxon>
        <taxon>Funariales</taxon>
        <taxon>Funariaceae</taxon>
        <taxon>Physcomitrium</taxon>
    </lineage>
</organism>
<evidence type="ECO:0000313" key="2">
    <source>
        <dbReference type="EnsemblPlants" id="PAC:32983424.CDS.1"/>
    </source>
</evidence>
<sequence>MLLAHATKANEQFNEFDFDFDVTTFKNKSIVSSKPFYSGRDKIKLNKIINDIMHSS</sequence>
<name>A0A2K1IZZ4_PHYPA</name>
<evidence type="ECO:0000313" key="1">
    <source>
        <dbReference type="EMBL" id="PNR34846.1"/>
    </source>
</evidence>
<accession>A0A2K1IZZ4</accession>
<dbReference type="EnsemblPlants" id="Pp3c18_4970V3.1">
    <property type="protein sequence ID" value="PAC:32983424.CDS.1"/>
    <property type="gene ID" value="Pp3c18_4970"/>
</dbReference>